<dbReference type="EMBL" id="NMOS02000001">
    <property type="protein sequence ID" value="RDH41042.1"/>
    <property type="molecule type" value="Genomic_DNA"/>
</dbReference>
<feature type="short sequence motif" description="HXTX 2" evidence="2">
    <location>
        <begin position="134"/>
        <end position="137"/>
    </location>
</feature>
<comment type="catalytic activity">
    <reaction evidence="2">
        <text>a 3'-end 2',3'-cyclophospho-ribonucleotide-RNA + H2O = a 3'-end 2'-phospho-ribonucleotide-RNA + H(+)</text>
        <dbReference type="Rhea" id="RHEA:11828"/>
        <dbReference type="Rhea" id="RHEA-COMP:10464"/>
        <dbReference type="Rhea" id="RHEA-COMP:17353"/>
        <dbReference type="ChEBI" id="CHEBI:15377"/>
        <dbReference type="ChEBI" id="CHEBI:15378"/>
        <dbReference type="ChEBI" id="CHEBI:83064"/>
        <dbReference type="ChEBI" id="CHEBI:173113"/>
        <dbReference type="EC" id="3.1.4.58"/>
    </reaction>
</comment>
<comment type="function">
    <text evidence="2">Hydrolyzes RNA 2',3'-cyclic phosphodiester to an RNA 2'-phosphomonoester.</text>
</comment>
<feature type="active site" description="Proton donor" evidence="2">
    <location>
        <position position="48"/>
    </location>
</feature>
<proteinExistence type="inferred from homology"/>
<dbReference type="PANTHER" id="PTHR35561:SF1">
    <property type="entry name" value="RNA 2',3'-CYCLIC PHOSPHODIESTERASE"/>
    <property type="match status" value="1"/>
</dbReference>
<reference evidence="4 5" key="2">
    <citation type="journal article" date="2018" name="J. Invertebr. Pathol.">
        <title>'Candidatus Aquirickettsiella gammari' (Gammaproteobacteria: Legionellales: Coxiellaceae): A bacterial pathogen of the freshwater crustacean Gammarus fossarum (Malacostraca: Amphipoda).</title>
        <authorList>
            <person name="Bojko J."/>
            <person name="Dunn A.M."/>
            <person name="Stebbing P.D."/>
            <person name="van Aerle R."/>
            <person name="Bacela-Spychalska K."/>
            <person name="Bean T.P."/>
            <person name="Urrutia A."/>
            <person name="Stentiford G.D."/>
        </authorList>
    </citation>
    <scope>NUCLEOTIDE SEQUENCE [LARGE SCALE GENOMIC DNA]</scope>
    <source>
        <strain evidence="4">RA15029</strain>
    </source>
</reference>
<dbReference type="Proteomes" id="UP000226429">
    <property type="component" value="Unassembled WGS sequence"/>
</dbReference>
<gene>
    <name evidence="4" type="primary">thpR</name>
    <name evidence="4" type="ORF">CFE62_000005</name>
</gene>
<feature type="domain" description="Phosphoesterase HXTX" evidence="3">
    <location>
        <begin position="13"/>
        <end position="98"/>
    </location>
</feature>
<feature type="short sequence motif" description="HXTX 1" evidence="2">
    <location>
        <begin position="48"/>
        <end position="51"/>
    </location>
</feature>
<accession>A0A370CJL7</accession>
<dbReference type="NCBIfam" id="TIGR02258">
    <property type="entry name" value="2_5_ligase"/>
    <property type="match status" value="1"/>
</dbReference>
<dbReference type="PANTHER" id="PTHR35561">
    <property type="entry name" value="RNA 2',3'-CYCLIC PHOSPHODIESTERASE"/>
    <property type="match status" value="1"/>
</dbReference>
<evidence type="ECO:0000313" key="4">
    <source>
        <dbReference type="EMBL" id="RDH41042.1"/>
    </source>
</evidence>
<reference evidence="4 5" key="1">
    <citation type="journal article" date="2017" name="Int. J. Syst. Evol. Microbiol.">
        <title>Aquarickettsiella crustaci n. gen. n. sp. (Gammaproteobacteria: Legionellales: Coxiellaceae); a bacterial pathogen of the freshwater crustacean: Gammarus fossarum (Malacostraca: Amphipoda).</title>
        <authorList>
            <person name="Bojko J."/>
            <person name="Dunn A.M."/>
            <person name="Stebbing P.D."/>
            <person name="Van Aerle R."/>
            <person name="Bacela-Spychalska K."/>
            <person name="Bean T.P."/>
            <person name="Stentiford G.D."/>
        </authorList>
    </citation>
    <scope>NUCLEOTIDE SEQUENCE [LARGE SCALE GENOMIC DNA]</scope>
    <source>
        <strain evidence="4">RA15029</strain>
    </source>
</reference>
<name>A0A370CJL7_9COXI</name>
<dbReference type="InterPro" id="IPR014051">
    <property type="entry name" value="Phosphoesterase_HXTX"/>
</dbReference>
<comment type="caution">
    <text evidence="4">The sequence shown here is derived from an EMBL/GenBank/DDBJ whole genome shotgun (WGS) entry which is preliminary data.</text>
</comment>
<dbReference type="HAMAP" id="MF_01940">
    <property type="entry name" value="RNA_CPDase"/>
    <property type="match status" value="1"/>
</dbReference>
<evidence type="ECO:0000313" key="5">
    <source>
        <dbReference type="Proteomes" id="UP000226429"/>
    </source>
</evidence>
<feature type="active site" description="Proton acceptor" evidence="2">
    <location>
        <position position="134"/>
    </location>
</feature>
<dbReference type="EC" id="3.1.4.58" evidence="2"/>
<keyword evidence="1 2" id="KW-0378">Hydrolase</keyword>
<keyword evidence="5" id="KW-1185">Reference proteome</keyword>
<dbReference type="Gene3D" id="3.90.1140.10">
    <property type="entry name" value="Cyclic phosphodiesterase"/>
    <property type="match status" value="1"/>
</dbReference>
<evidence type="ECO:0000256" key="1">
    <source>
        <dbReference type="ARBA" id="ARBA00022801"/>
    </source>
</evidence>
<feature type="domain" description="Phosphoesterase HXTX" evidence="3">
    <location>
        <begin position="106"/>
        <end position="171"/>
    </location>
</feature>
<dbReference type="GO" id="GO:0008664">
    <property type="term" value="F:RNA 2',3'-cyclic 3'-phosphodiesterase activity"/>
    <property type="evidence" value="ECO:0007669"/>
    <property type="project" value="UniProtKB-EC"/>
</dbReference>
<dbReference type="InterPro" id="IPR009097">
    <property type="entry name" value="Cyclic_Pdiesterase"/>
</dbReference>
<dbReference type="InterPro" id="IPR004175">
    <property type="entry name" value="RNA_CPDase"/>
</dbReference>
<dbReference type="GO" id="GO:0004113">
    <property type="term" value="F:2',3'-cyclic-nucleotide 3'-phosphodiesterase activity"/>
    <property type="evidence" value="ECO:0007669"/>
    <property type="project" value="InterPro"/>
</dbReference>
<comment type="similarity">
    <text evidence="2">Belongs to the 2H phosphoesterase superfamily. ThpR family.</text>
</comment>
<dbReference type="Pfam" id="PF02834">
    <property type="entry name" value="LigT_PEase"/>
    <property type="match status" value="2"/>
</dbReference>
<dbReference type="AlphaFoldDB" id="A0A370CJL7"/>
<organism evidence="4 5">
    <name type="scientific">Candidatus Aquirickettsiella gammari</name>
    <dbReference type="NCBI Taxonomy" id="2016198"/>
    <lineage>
        <taxon>Bacteria</taxon>
        <taxon>Pseudomonadati</taxon>
        <taxon>Pseudomonadota</taxon>
        <taxon>Gammaproteobacteria</taxon>
        <taxon>Legionellales</taxon>
        <taxon>Coxiellaceae</taxon>
        <taxon>Candidatus Aquirickettsiella</taxon>
    </lineage>
</organism>
<sequence length="199" mass="22683">MSTHDPLRLFFAVELNAELRQALSQLIDELKQEPWSHRVRWVHPENLHVTLRFLGTTNPEKISDLAKHAYNAIKKIEPFPLQLHNIRFFPSPTAPRAIAADIIPTSELFELANALEEVASNLGFTPETKPYLPHLTLGRIIHHHAPNLREELNLNTSPMLVNEIVLFNSKKTEYSQDYTPLEYISLQKATVNSTGNPPL</sequence>
<evidence type="ECO:0000256" key="2">
    <source>
        <dbReference type="HAMAP-Rule" id="MF_01940"/>
    </source>
</evidence>
<evidence type="ECO:0000259" key="3">
    <source>
        <dbReference type="Pfam" id="PF02834"/>
    </source>
</evidence>
<protein>
    <recommendedName>
        <fullName evidence="2">RNA 2',3'-cyclic phosphodiesterase</fullName>
        <shortName evidence="2">RNA 2',3'-CPDase</shortName>
        <ecNumber evidence="2">3.1.4.58</ecNumber>
    </recommendedName>
</protein>
<dbReference type="SUPFAM" id="SSF55144">
    <property type="entry name" value="LigT-like"/>
    <property type="match status" value="1"/>
</dbReference>